<name>A0ABQ6ICG4_9MICO</name>
<dbReference type="NCBIfam" id="NF005762">
    <property type="entry name" value="PRK07589.1"/>
    <property type="match status" value="1"/>
</dbReference>
<dbReference type="Gene3D" id="3.30.1780.10">
    <property type="entry name" value="ornithine cyclodeaminase, domain 1"/>
    <property type="match status" value="1"/>
</dbReference>
<protein>
    <submittedName>
        <fullName evidence="1">Ornithine cyclodeaminase</fullName>
    </submittedName>
</protein>
<dbReference type="SUPFAM" id="SSF51735">
    <property type="entry name" value="NAD(P)-binding Rossmann-fold domains"/>
    <property type="match status" value="1"/>
</dbReference>
<organism evidence="1 2">
    <name type="scientific">Demequina litorisediminis</name>
    <dbReference type="NCBI Taxonomy" id="1849022"/>
    <lineage>
        <taxon>Bacteria</taxon>
        <taxon>Bacillati</taxon>
        <taxon>Actinomycetota</taxon>
        <taxon>Actinomycetes</taxon>
        <taxon>Micrococcales</taxon>
        <taxon>Demequinaceae</taxon>
        <taxon>Demequina</taxon>
    </lineage>
</organism>
<dbReference type="InterPro" id="IPR036291">
    <property type="entry name" value="NAD(P)-bd_dom_sf"/>
</dbReference>
<accession>A0ABQ6ICG4</accession>
<gene>
    <name evidence="1" type="ORF">GCM10025876_12590</name>
</gene>
<evidence type="ECO:0000313" key="1">
    <source>
        <dbReference type="EMBL" id="GMA35055.1"/>
    </source>
</evidence>
<keyword evidence="2" id="KW-1185">Reference proteome</keyword>
<comment type="caution">
    <text evidence="1">The sequence shown here is derived from an EMBL/GenBank/DDBJ whole genome shotgun (WGS) entry which is preliminary data.</text>
</comment>
<reference evidence="2" key="1">
    <citation type="journal article" date="2019" name="Int. J. Syst. Evol. Microbiol.">
        <title>The Global Catalogue of Microorganisms (GCM) 10K type strain sequencing project: providing services to taxonomists for standard genome sequencing and annotation.</title>
        <authorList>
            <consortium name="The Broad Institute Genomics Platform"/>
            <consortium name="The Broad Institute Genome Sequencing Center for Infectious Disease"/>
            <person name="Wu L."/>
            <person name="Ma J."/>
        </authorList>
    </citation>
    <scope>NUCLEOTIDE SEQUENCE [LARGE SCALE GENOMIC DNA]</scope>
    <source>
        <strain evidence="2">NBRC 112299</strain>
    </source>
</reference>
<sequence length="347" mass="36898">MLVDVPRMAAWIGQVGPEAAIAGIRARLEADYRRWPQFDKTPRVASHSPLGVIELMPIADADRYAFKYVNGHPSNPMRGYQTVTAFGALAEVHHGYPLLVAEMTLLTALRTAATSAMAAAALARPGSRTMALIGNGSQSEFQAIGMRDALGIDRLQIWDTDPAAMDKISRNLSPLGFEIVRATSAQDACAGADVVTTCTADKALARIVEDAWIGPGTHLNAIGGDCPGKTEIDPALLERSQIFVEYTPQTRIEGEIQQLSADHPVTELWTVLDGSSPGRTDPSAITVFDSVGFALEDFSALNYLADAVAGTEFAGSIDLVAAPDDPRDLYSLIAATEARDSWGASAA</sequence>
<proteinExistence type="predicted"/>
<dbReference type="PANTHER" id="PTHR13812">
    <property type="entry name" value="KETIMINE REDUCTASE MU-CRYSTALLIN"/>
    <property type="match status" value="1"/>
</dbReference>
<dbReference type="EMBL" id="BSUN01000001">
    <property type="protein sequence ID" value="GMA35055.1"/>
    <property type="molecule type" value="Genomic_DNA"/>
</dbReference>
<dbReference type="Gene3D" id="3.40.50.720">
    <property type="entry name" value="NAD(P)-binding Rossmann-like Domain"/>
    <property type="match status" value="1"/>
</dbReference>
<dbReference type="InterPro" id="IPR023401">
    <property type="entry name" value="ODC_N"/>
</dbReference>
<dbReference type="Proteomes" id="UP001157125">
    <property type="component" value="Unassembled WGS sequence"/>
</dbReference>
<dbReference type="Pfam" id="PF02423">
    <property type="entry name" value="OCD_Mu_crystall"/>
    <property type="match status" value="1"/>
</dbReference>
<evidence type="ECO:0000313" key="2">
    <source>
        <dbReference type="Proteomes" id="UP001157125"/>
    </source>
</evidence>
<dbReference type="PANTHER" id="PTHR13812:SF19">
    <property type="entry name" value="KETIMINE REDUCTASE MU-CRYSTALLIN"/>
    <property type="match status" value="1"/>
</dbReference>
<dbReference type="InterPro" id="IPR003462">
    <property type="entry name" value="ODC_Mu_crystall"/>
</dbReference>